<comment type="caution">
    <text evidence="2">The sequence shown here is derived from an EMBL/GenBank/DDBJ whole genome shotgun (WGS) entry which is preliminary data.</text>
</comment>
<keyword evidence="1" id="KW-0677">Repeat</keyword>
<dbReference type="SUPFAM" id="SSF63825">
    <property type="entry name" value="YWTD domain"/>
    <property type="match status" value="1"/>
</dbReference>
<dbReference type="AlphaFoldDB" id="A0AAW2YY24"/>
<evidence type="ECO:0000313" key="2">
    <source>
        <dbReference type="EMBL" id="KAL0481977.1"/>
    </source>
</evidence>
<protein>
    <recommendedName>
        <fullName evidence="4">NHL repeat containing protein</fullName>
    </recommendedName>
</protein>
<evidence type="ECO:0000256" key="1">
    <source>
        <dbReference type="ARBA" id="ARBA00022737"/>
    </source>
</evidence>
<evidence type="ECO:0008006" key="4">
    <source>
        <dbReference type="Google" id="ProtNLM"/>
    </source>
</evidence>
<accession>A0AAW2YY24</accession>
<name>A0AAW2YY24_9EUKA</name>
<organism evidence="2 3">
    <name type="scientific">Acrasis kona</name>
    <dbReference type="NCBI Taxonomy" id="1008807"/>
    <lineage>
        <taxon>Eukaryota</taxon>
        <taxon>Discoba</taxon>
        <taxon>Heterolobosea</taxon>
        <taxon>Tetramitia</taxon>
        <taxon>Eutetramitia</taxon>
        <taxon>Acrasidae</taxon>
        <taxon>Acrasis</taxon>
    </lineage>
</organism>
<gene>
    <name evidence="2" type="ORF">AKO1_013166</name>
</gene>
<dbReference type="Proteomes" id="UP001431209">
    <property type="component" value="Unassembled WGS sequence"/>
</dbReference>
<proteinExistence type="predicted"/>
<dbReference type="PANTHER" id="PTHR46388:SF2">
    <property type="entry name" value="NHL REPEAT-CONTAINING PROTEIN 2"/>
    <property type="match status" value="1"/>
</dbReference>
<dbReference type="InterPro" id="IPR001258">
    <property type="entry name" value="NHL_repeat"/>
</dbReference>
<dbReference type="InterPro" id="IPR011042">
    <property type="entry name" value="6-blade_b-propeller_TolB-like"/>
</dbReference>
<reference evidence="2 3" key="1">
    <citation type="submission" date="2024-03" db="EMBL/GenBank/DDBJ databases">
        <title>The Acrasis kona genome and developmental transcriptomes reveal deep origins of eukaryotic multicellular pathways.</title>
        <authorList>
            <person name="Sheikh S."/>
            <person name="Fu C.-J."/>
            <person name="Brown M.W."/>
            <person name="Baldauf S.L."/>
        </authorList>
    </citation>
    <scope>NUCLEOTIDE SEQUENCE [LARGE SCALE GENOMIC DNA]</scope>
    <source>
        <strain evidence="2 3">ATCC MYA-3509</strain>
    </source>
</reference>
<keyword evidence="3" id="KW-1185">Reference proteome</keyword>
<dbReference type="Pfam" id="PF01436">
    <property type="entry name" value="NHL"/>
    <property type="match status" value="1"/>
</dbReference>
<dbReference type="EMBL" id="JAOPGA020000802">
    <property type="protein sequence ID" value="KAL0481977.1"/>
    <property type="molecule type" value="Genomic_DNA"/>
</dbReference>
<dbReference type="Gene3D" id="2.120.10.30">
    <property type="entry name" value="TolB, C-terminal domain"/>
    <property type="match status" value="3"/>
</dbReference>
<sequence>MQPITSNALLYYNATSMMTMRMGNKFTCSSNDNNNLFNGAILNVCITKSNNNNNTNATQWKCIWSPNDHDYVPGRINAWGYAECLSANGMECLWGYGDLSNCLSNVQNPPPVGSMRPVPTNFNSICNSNAWGCTVYMYFQSTPTPTPTPTPIPLLITTFAGKGYSGYSGDNGPAVNAFMYNPLGMALDSTNRILYVAEQYNHVIRMIYLINNTIATFAGNSGGSSGYSGDGGLAINAKLNQPFGVAIDPVTNVLYVADKGNNCIRQINRYTNIITTFAGNATRGSGYSNGIANNSLLNGPVAIVADSNRVFISDQGNNCVRMVDKSNNMMTKIAGNGYSNRGGDNILATNSAINEPSGLCIDVNKNVLYIADQYNYAIRMVNLTNSIITTVVGSTTAKYGYNGDQNTTNVLLYAPSTIRLDPSNDLMYIMDQGNNLWRL</sequence>
<dbReference type="PANTHER" id="PTHR46388">
    <property type="entry name" value="NHL REPEAT-CONTAINING PROTEIN 2"/>
    <property type="match status" value="1"/>
</dbReference>
<evidence type="ECO:0000313" key="3">
    <source>
        <dbReference type="Proteomes" id="UP001431209"/>
    </source>
</evidence>